<dbReference type="PANTHER" id="PTHR43384">
    <property type="entry name" value="SEPTUM SITE-DETERMINING PROTEIN MIND HOMOLOG, CHLOROPLASTIC-RELATED"/>
    <property type="match status" value="1"/>
</dbReference>
<dbReference type="EMBL" id="CP038033">
    <property type="protein sequence ID" value="QBQ55874.1"/>
    <property type="molecule type" value="Genomic_DNA"/>
</dbReference>
<protein>
    <submittedName>
        <fullName evidence="5">Pilus assembly protein CpaF</fullName>
    </submittedName>
</protein>
<keyword evidence="2" id="KW-0067">ATP-binding</keyword>
<evidence type="ECO:0000259" key="4">
    <source>
        <dbReference type="PROSITE" id="PS50110"/>
    </source>
</evidence>
<dbReference type="KEGG" id="nwr:E3U44_16140"/>
<evidence type="ECO:0000256" key="2">
    <source>
        <dbReference type="ARBA" id="ARBA00022840"/>
    </source>
</evidence>
<name>A0A4P7C2W2_9GAMM</name>
<evidence type="ECO:0000256" key="1">
    <source>
        <dbReference type="ARBA" id="ARBA00022741"/>
    </source>
</evidence>
<reference evidence="5 6" key="1">
    <citation type="submission" date="2019-03" db="EMBL/GenBank/DDBJ databases">
        <title>The genome sequence of Nitrosococcus wardiae strain D1FHST reveals the archetypal metabolic capacity of ammonia-oxidizing Gammaproteobacteria.</title>
        <authorList>
            <person name="Wang L."/>
            <person name="Lim C.K."/>
            <person name="Hanson T.E."/>
            <person name="Dang H."/>
            <person name="Klotz M.G."/>
        </authorList>
    </citation>
    <scope>NUCLEOTIDE SEQUENCE [LARGE SCALE GENOMIC DNA]</scope>
    <source>
        <strain evidence="5 6">D1FHS</strain>
    </source>
</reference>
<dbReference type="Gene3D" id="3.40.50.2300">
    <property type="match status" value="1"/>
</dbReference>
<dbReference type="OrthoDB" id="5813333at2"/>
<dbReference type="InterPro" id="IPR011006">
    <property type="entry name" value="CheY-like_superfamily"/>
</dbReference>
<proteinExistence type="predicted"/>
<dbReference type="InterPro" id="IPR027417">
    <property type="entry name" value="P-loop_NTPase"/>
</dbReference>
<dbReference type="SUPFAM" id="SSF52172">
    <property type="entry name" value="CheY-like"/>
    <property type="match status" value="1"/>
</dbReference>
<evidence type="ECO:0000313" key="5">
    <source>
        <dbReference type="EMBL" id="QBQ55874.1"/>
    </source>
</evidence>
<dbReference type="Proteomes" id="UP000294325">
    <property type="component" value="Chromosome"/>
</dbReference>
<dbReference type="GO" id="GO:0016887">
    <property type="term" value="F:ATP hydrolysis activity"/>
    <property type="evidence" value="ECO:0007669"/>
    <property type="project" value="TreeGrafter"/>
</dbReference>
<dbReference type="Pfam" id="PF13614">
    <property type="entry name" value="AAA_31"/>
    <property type="match status" value="1"/>
</dbReference>
<gene>
    <name evidence="5" type="ORF">E3U44_16140</name>
</gene>
<dbReference type="GO" id="GO:0005829">
    <property type="term" value="C:cytosol"/>
    <property type="evidence" value="ECO:0007669"/>
    <property type="project" value="TreeGrafter"/>
</dbReference>
<dbReference type="GO" id="GO:0009898">
    <property type="term" value="C:cytoplasmic side of plasma membrane"/>
    <property type="evidence" value="ECO:0007669"/>
    <property type="project" value="TreeGrafter"/>
</dbReference>
<dbReference type="SUPFAM" id="SSF52540">
    <property type="entry name" value="P-loop containing nucleoside triphosphate hydrolases"/>
    <property type="match status" value="1"/>
</dbReference>
<organism evidence="5 6">
    <name type="scientific">Nitrosococcus wardiae</name>
    <dbReference type="NCBI Taxonomy" id="1814290"/>
    <lineage>
        <taxon>Bacteria</taxon>
        <taxon>Pseudomonadati</taxon>
        <taxon>Pseudomonadota</taxon>
        <taxon>Gammaproteobacteria</taxon>
        <taxon>Chromatiales</taxon>
        <taxon>Chromatiaceae</taxon>
        <taxon>Nitrosococcus</taxon>
    </lineage>
</organism>
<dbReference type="InterPro" id="IPR025669">
    <property type="entry name" value="AAA_dom"/>
</dbReference>
<dbReference type="AlphaFoldDB" id="A0A4P7C2W2"/>
<dbReference type="InterPro" id="IPR001789">
    <property type="entry name" value="Sig_transdc_resp-reg_receiver"/>
</dbReference>
<accession>A0A4P7C2W2</accession>
<evidence type="ECO:0000256" key="3">
    <source>
        <dbReference type="PROSITE-ProRule" id="PRU00169"/>
    </source>
</evidence>
<dbReference type="PANTHER" id="PTHR43384:SF6">
    <property type="entry name" value="SEPTUM SITE-DETERMINING PROTEIN MIND HOMOLOG, CHLOROPLASTIC"/>
    <property type="match status" value="1"/>
</dbReference>
<dbReference type="RefSeq" id="WP_134359129.1">
    <property type="nucleotide sequence ID" value="NZ_CP038033.1"/>
</dbReference>
<dbReference type="Gene3D" id="3.40.50.300">
    <property type="entry name" value="P-loop containing nucleotide triphosphate hydrolases"/>
    <property type="match status" value="1"/>
</dbReference>
<evidence type="ECO:0000313" key="6">
    <source>
        <dbReference type="Proteomes" id="UP000294325"/>
    </source>
</evidence>
<comment type="caution">
    <text evidence="3">Lacks conserved residue(s) required for the propagation of feature annotation.</text>
</comment>
<dbReference type="GO" id="GO:0000160">
    <property type="term" value="P:phosphorelay signal transduction system"/>
    <property type="evidence" value="ECO:0007669"/>
    <property type="project" value="InterPro"/>
</dbReference>
<keyword evidence="1" id="KW-0547">Nucleotide-binding</keyword>
<dbReference type="GO" id="GO:0051782">
    <property type="term" value="P:negative regulation of cell division"/>
    <property type="evidence" value="ECO:0007669"/>
    <property type="project" value="TreeGrafter"/>
</dbReference>
<keyword evidence="6" id="KW-1185">Reference proteome</keyword>
<dbReference type="GO" id="GO:0005524">
    <property type="term" value="F:ATP binding"/>
    <property type="evidence" value="ECO:0007669"/>
    <property type="project" value="UniProtKB-KW"/>
</dbReference>
<sequence length="395" mass="43730">MRNKPMILVAGRDKQHLQAMGRLFRDPSELQVRIHHIENGHADPLYGITAQPDILLLVLSAAWEEELRALRIRTASQGLPMIAIGPAGNTQVMRRAMQAGARDFFTHPAPPEELLASTLQIAKELHSPAVTGQGVLTAVINATNGSGATFLACNIAHMMTVHSRIKVALMDMDLQFGNLPLYLDMNIRNSLSEVFAAVDQLDGVALEGYMGKHPSGLHLLASASEQVLLPWEISEKDLNRLLDVSLQAYEHVVVDLPRQIDSLTSTVLERAHHVIIVMQESLTSIRDAKRLLQIVQRDLAVLDENIYVVVNRHQDKNAISLADLRDALKISSFLLIPNDFKRVMQSINTGVPLFESERNAAITKAVLKVAVKLSGQPQAQPQNILRRALSYFLPH</sequence>
<feature type="domain" description="Response regulatory" evidence="4">
    <location>
        <begin position="6"/>
        <end position="122"/>
    </location>
</feature>
<dbReference type="InterPro" id="IPR050625">
    <property type="entry name" value="ParA/MinD_ATPase"/>
</dbReference>
<dbReference type="PROSITE" id="PS50110">
    <property type="entry name" value="RESPONSE_REGULATORY"/>
    <property type="match status" value="1"/>
</dbReference>